<dbReference type="Proteomes" id="UP000326354">
    <property type="component" value="Chromosome"/>
</dbReference>
<reference evidence="1 2" key="1">
    <citation type="submission" date="2019-08" db="EMBL/GenBank/DDBJ databases">
        <title>Complete genome sequence of Candidatus Uab amorphum.</title>
        <authorList>
            <person name="Shiratori T."/>
            <person name="Suzuki S."/>
            <person name="Kakizawa Y."/>
            <person name="Ishida K."/>
        </authorList>
    </citation>
    <scope>NUCLEOTIDE SEQUENCE [LARGE SCALE GENOMIC DNA]</scope>
    <source>
        <strain evidence="1 2">SRT547</strain>
    </source>
</reference>
<protein>
    <recommendedName>
        <fullName evidence="3">Beta-lactamase</fullName>
    </recommendedName>
</protein>
<organism evidence="1 2">
    <name type="scientific">Uabimicrobium amorphum</name>
    <dbReference type="NCBI Taxonomy" id="2596890"/>
    <lineage>
        <taxon>Bacteria</taxon>
        <taxon>Pseudomonadati</taxon>
        <taxon>Planctomycetota</taxon>
        <taxon>Candidatus Uabimicrobiia</taxon>
        <taxon>Candidatus Uabimicrobiales</taxon>
        <taxon>Candidatus Uabimicrobiaceae</taxon>
        <taxon>Candidatus Uabimicrobium</taxon>
    </lineage>
</organism>
<evidence type="ECO:0000313" key="2">
    <source>
        <dbReference type="Proteomes" id="UP000326354"/>
    </source>
</evidence>
<dbReference type="AlphaFoldDB" id="A0A5S9F3V7"/>
<dbReference type="EMBL" id="AP019860">
    <property type="protein sequence ID" value="BBM84908.1"/>
    <property type="molecule type" value="Genomic_DNA"/>
</dbReference>
<dbReference type="PANTHER" id="PTHR43628:SF1">
    <property type="entry name" value="CHITIN SYNTHASE REGULATORY FACTOR 2-RELATED"/>
    <property type="match status" value="1"/>
</dbReference>
<name>A0A5S9F3V7_UABAM</name>
<dbReference type="RefSeq" id="WP_151969036.1">
    <property type="nucleotide sequence ID" value="NZ_AP019860.1"/>
</dbReference>
<dbReference type="InterPro" id="IPR052945">
    <property type="entry name" value="Mitotic_Regulator"/>
</dbReference>
<evidence type="ECO:0000313" key="1">
    <source>
        <dbReference type="EMBL" id="BBM84908.1"/>
    </source>
</evidence>
<dbReference type="InterPro" id="IPR011990">
    <property type="entry name" value="TPR-like_helical_dom_sf"/>
</dbReference>
<accession>A0A5S9F3V7</accession>
<dbReference type="KEGG" id="uam:UABAM_03269"/>
<gene>
    <name evidence="1" type="ORF">UABAM_03269</name>
</gene>
<dbReference type="Pfam" id="PF08238">
    <property type="entry name" value="Sel1"/>
    <property type="match status" value="2"/>
</dbReference>
<dbReference type="SMART" id="SM00671">
    <property type="entry name" value="SEL1"/>
    <property type="match status" value="2"/>
</dbReference>
<dbReference type="PANTHER" id="PTHR43628">
    <property type="entry name" value="ACTIVATOR OF C KINASE PROTEIN 1-RELATED"/>
    <property type="match status" value="1"/>
</dbReference>
<dbReference type="Gene3D" id="1.25.40.10">
    <property type="entry name" value="Tetratricopeptide repeat domain"/>
    <property type="match status" value="1"/>
</dbReference>
<proteinExistence type="predicted"/>
<dbReference type="InterPro" id="IPR006597">
    <property type="entry name" value="Sel1-like"/>
</dbReference>
<dbReference type="OrthoDB" id="288878at2"/>
<keyword evidence="2" id="KW-1185">Reference proteome</keyword>
<dbReference type="SUPFAM" id="SSF81901">
    <property type="entry name" value="HCP-like"/>
    <property type="match status" value="1"/>
</dbReference>
<evidence type="ECO:0008006" key="3">
    <source>
        <dbReference type="Google" id="ProtNLM"/>
    </source>
</evidence>
<sequence>MPQIILCLCLVFVYGCTASPTKENADYYTLRGYHDYSLKIVKYKAEEGEPWAFLRMGVAYELGHGIKKDYEKAKEWYEKTAFASRRNIRETNEGFIALYHLANLYLDEKVMEKDAHKAYEYMEMVMKHTQGKPLLYCCENEPGGARFIAKEMISHAHYRAEVMAKKLQNNK</sequence>